<proteinExistence type="predicted"/>
<evidence type="ECO:0000313" key="1">
    <source>
        <dbReference type="EMBL" id="JAP07009.1"/>
    </source>
</evidence>
<name>A0A0V0GFK5_SOLCH</name>
<dbReference type="AlphaFoldDB" id="A0A0V0GFK5"/>
<feature type="non-terminal residue" evidence="1">
    <location>
        <position position="1"/>
    </location>
</feature>
<sequence>IIHHIIRLVQERRRRRVPRHRSLMNSVHFPLHNRTAFTTQSTDSQAPQTNTNREKIMRKMEVSRSG</sequence>
<protein>
    <submittedName>
        <fullName evidence="1">Putative ovule protein</fullName>
    </submittedName>
</protein>
<reference evidence="1" key="1">
    <citation type="submission" date="2015-12" db="EMBL/GenBank/DDBJ databases">
        <title>Gene expression during late stages of embryo sac development: a critical building block for successful pollen-pistil interactions.</title>
        <authorList>
            <person name="Liu Y."/>
            <person name="Joly V."/>
            <person name="Sabar M."/>
            <person name="Matton D.P."/>
        </authorList>
    </citation>
    <scope>NUCLEOTIDE SEQUENCE</scope>
</reference>
<organism evidence="1">
    <name type="scientific">Solanum chacoense</name>
    <name type="common">Chaco potato</name>
    <dbReference type="NCBI Taxonomy" id="4108"/>
    <lineage>
        <taxon>Eukaryota</taxon>
        <taxon>Viridiplantae</taxon>
        <taxon>Streptophyta</taxon>
        <taxon>Embryophyta</taxon>
        <taxon>Tracheophyta</taxon>
        <taxon>Spermatophyta</taxon>
        <taxon>Magnoliopsida</taxon>
        <taxon>eudicotyledons</taxon>
        <taxon>Gunneridae</taxon>
        <taxon>Pentapetalae</taxon>
        <taxon>asterids</taxon>
        <taxon>lamiids</taxon>
        <taxon>Solanales</taxon>
        <taxon>Solanaceae</taxon>
        <taxon>Solanoideae</taxon>
        <taxon>Solaneae</taxon>
        <taxon>Solanum</taxon>
    </lineage>
</organism>
<dbReference type="EMBL" id="GEDG01039709">
    <property type="protein sequence ID" value="JAP07009.1"/>
    <property type="molecule type" value="Transcribed_RNA"/>
</dbReference>
<accession>A0A0V0GFK5</accession>